<feature type="region of interest" description="Disordered" evidence="3">
    <location>
        <begin position="1561"/>
        <end position="1596"/>
    </location>
</feature>
<dbReference type="PANTHER" id="PTHR32305">
    <property type="match status" value="1"/>
</dbReference>
<dbReference type="InterPro" id="IPR031325">
    <property type="entry name" value="RHS_repeat"/>
</dbReference>
<proteinExistence type="predicted"/>
<dbReference type="NCBIfam" id="TIGR01643">
    <property type="entry name" value="YD_repeat_2x"/>
    <property type="match status" value="4"/>
</dbReference>
<reference evidence="5 6" key="1">
    <citation type="submission" date="2023-05" db="EMBL/GenBank/DDBJ databases">
        <title>Draft genome sequence of Streptomyces sp. B-S-A12 isolated from a cave soil in Thailand.</title>
        <authorList>
            <person name="Chamroensaksri N."/>
            <person name="Muangham S."/>
        </authorList>
    </citation>
    <scope>NUCLEOTIDE SEQUENCE [LARGE SCALE GENOMIC DNA]</scope>
    <source>
        <strain evidence="5 6">B-S-A12</strain>
    </source>
</reference>
<evidence type="ECO:0000256" key="1">
    <source>
        <dbReference type="ARBA" id="ARBA00022737"/>
    </source>
</evidence>
<dbReference type="InterPro" id="IPR056823">
    <property type="entry name" value="TEN-like_YD-shell"/>
</dbReference>
<feature type="compositionally biased region" description="Low complexity" evidence="3">
    <location>
        <begin position="812"/>
        <end position="828"/>
    </location>
</feature>
<sequence length="2311" mass="248502">MHSPYRSRWRIPARSTALGVGIALAVGLLPQYAPQAVAKDGGLTRPATQKNLDDPVDGKNLKARTYGKTDQAAKAAVKSAEDAAWPKAASDDITLAPAAGKKTKAAKATGLPVTVAATGAKSPGSVHIAVLDRKKAKAAGVDGPLMTVSRSDGRATSAPVEVALDYKDFADAYGGSYGSRLRLVQYPACVLTTPHKKACSTPKPLASSNDTAKQTLTAKVTAAADTSGHSTQLGTAEPAADETSSMTVFAATAGSSGDQGSFSATPLKASSEWSVSNASGAFNWSYPITAPPAPGGLGPQVSLGYSSQSIDGQTATTNNQGSWIGQGFGYEPGFIERRYKPCADDGHDDTNGDQCWGSDNATIALGGGTSGELIKDDTTGEWRVSSDDFSKVEKLTGTSNGDNNGEYWKVTSKDGTQYYFGLNQLPGYTAGNEETDSTWTVPVYGDDSGEPCYDAALANAYCTQGWRWNLDHVVDVHGNAMSYFYGKETNYYTQGLKTDENGKPYIRGGYLKRVDYGQRAGKVYDTKPAARITFTTAERCIGDLTDCSASALTDATAADWPDVPWDSNCKVDTKCPGQNSPTFWTRKQLDKITTQIRTGDATYEDVDAWTLGHVFTDNGDGSKSLWLNSIDHTGKVGTDATVPSVKLYGQQLANRVDVAGDNIQPFIRFRMSAVESESGSVLSVNYADTQCTSSTLPTPGKSTVRCYPVKWNPPGVKDPITDWFHKYVVSSVVEADLVGNSPDQVTSYTYLGDAGWRKTKANGFTKSEYLTWSDWRGYGKVRVETSDGTNNASNTKTEHVFFQGLDGDADPDGGTKSSSVTTSTGTTYTDDDWKSGLELETTTYDGDKVVSKATNRPWTRVTATQTEDWGTRRARFVATDRTDNYEALASGGWRESGALTTYDDTTGRPVQINDWGEVNVADNECTRTEYADNADKHMYAFVSRVEVVSVDCATTPDRTKQVLSDDVTLYDDTTMVGAAPTLGNATKVKRLSSHSGSLATYQTVSSTTYDQYGRPLSVKDALGTAKTIDYTDTYGLATAKTETNALGWTNKTEYAPEWGATTAQVDANGKRTDMAYDGLGRLTSVWLPDRPKASNFSASLKYTYGIRTTGPNYVRTERIENGGTTYSSEYQLYDGLLRPRQVQTEGQDGGRLIADTYYDGSGRTIKTNDTYWTAGAPSSTLFAPLNADIDGQTVTDYDGAGRTTATVLKVAGQEKNRTTYSYGGDRVHVNPPDGQTPTTTLTNVQDRTVELRQYKGNAPLPTGTTADYVSTKYGYTSDGKLNKVVDNEGNTWTYEYDQRGRKKTAVDPDTGTSHFGYDDLDRQTSVTDARGNTMTTVYDQLSRMKSTWQGAADTGTKLSVSTYDTIAKGELYGSYTYKNGAVYSSVTYPVLDDKNDYKPTSTKYTLSKTAEPELGGTYEFNTQYNDDGTVQGQNFPAAGGLSAEAISYQYDELQRPRSLNTSLGGRSYVSATTYSPTNQLEQLELSTGDAGTKKTWLTYDYEQGTQRLLNGRVDVEGASSVAYDADYTYDDGGNVTSIVDNPTGGSRDVQCFRYDSLRRMTEDWTSSQTPDGASGTGGTDAACQADPSSTTVGGTAPYWNSYTFDATGNRKTEVNHGINGGATSTKTYTYGENGEGPHQLTTLVTDTTATDTTPAVKSQNTYTYDETGNTETRVLNGDTQTLTWDKNNDLTKVTNADGSESSYVYDASGSRLLRKSPTETTFYLPGMEVRLDQSTKAVTAKRYYSLGAQTVAVRDAKGVTFLAGDHQGTAQLAIDPDTGATQRRRLDPFGTGRDGDSSDPSKWVDDKGFVGGTNDETSGLITLGAREYDTTAGRFISADPIIDYTDPQQINGYTYSNNNPVTFSDPDGLKPDDCIHVGIQCSPTGNGGWDVKPTKTYYTYYGIQAPKESTASFKQRQANARAEAARERAAAAKQRAIAIAKELGGIIADELGITDALDCFTTGSLGACGATVGNIVTTLIGGGPVAKLIAKYWYRVDKAYALGKRILRLGEELWAAFKDWRQNKEAAGAVCAVANSFTPDTRVLMADGTTKAIEDVDIGDEVLATDPKTGKPEVRTVTAEIKGNGVKHLVKVTVDVDGEKGDKTASVTATDGHPFWVPELSEWVDATDLKSGEWLTTSAGTRVQITTVKRWTVQRARVHNLTVAGEHTYYVLAGATPVLVHNTGGNGHMCDISVTSSDGSTSDISLESGDMTPEEAALGYPNNAAFTHTEHRFSRMAGASTGPKVSLPNDPFAGELPLSAGDAVRMQGQLPPCSRCKGAMNRMVNELGVSVTYEWSGPKGGGSWTAGRRRR</sequence>
<dbReference type="InterPro" id="IPR003587">
    <property type="entry name" value="Hint_dom_N"/>
</dbReference>
<dbReference type="Pfam" id="PF14427">
    <property type="entry name" value="Pput2613-deam"/>
    <property type="match status" value="1"/>
</dbReference>
<dbReference type="SUPFAM" id="SSF51294">
    <property type="entry name" value="Hedgehog/intein (Hint) domain"/>
    <property type="match status" value="1"/>
</dbReference>
<feature type="region of interest" description="Disordered" evidence="3">
    <location>
        <begin position="1776"/>
        <end position="1809"/>
    </location>
</feature>
<dbReference type="InterPro" id="IPR036844">
    <property type="entry name" value="Hint_dom_sf"/>
</dbReference>
<keyword evidence="1" id="KW-0677">Repeat</keyword>
<dbReference type="NCBIfam" id="TIGR03696">
    <property type="entry name" value="Rhs_assc_core"/>
    <property type="match status" value="1"/>
</dbReference>
<evidence type="ECO:0000256" key="2">
    <source>
        <dbReference type="SAM" id="Coils"/>
    </source>
</evidence>
<feature type="coiled-coil region" evidence="2">
    <location>
        <begin position="1915"/>
        <end position="1942"/>
    </location>
</feature>
<dbReference type="Proteomes" id="UP001237105">
    <property type="component" value="Unassembled WGS sequence"/>
</dbReference>
<feature type="domain" description="Hint" evidence="4">
    <location>
        <begin position="2034"/>
        <end position="2139"/>
    </location>
</feature>
<evidence type="ECO:0000313" key="5">
    <source>
        <dbReference type="EMBL" id="MDI3422699.1"/>
    </source>
</evidence>
<dbReference type="PANTHER" id="PTHR32305:SF17">
    <property type="entry name" value="TRNA NUCLEASE WAPA"/>
    <property type="match status" value="1"/>
</dbReference>
<comment type="caution">
    <text evidence="5">The sequence shown here is derived from an EMBL/GenBank/DDBJ whole genome shotgun (WGS) entry which is preliminary data.</text>
</comment>
<dbReference type="Gene3D" id="2.170.16.10">
    <property type="entry name" value="Hedgehog/Intein (Hint) domain"/>
    <property type="match status" value="1"/>
</dbReference>
<evidence type="ECO:0000259" key="4">
    <source>
        <dbReference type="SMART" id="SM00306"/>
    </source>
</evidence>
<feature type="region of interest" description="Disordered" evidence="3">
    <location>
        <begin position="805"/>
        <end position="832"/>
    </location>
</feature>
<dbReference type="RefSeq" id="WP_282538557.1">
    <property type="nucleotide sequence ID" value="NZ_JASCIS010000041.1"/>
</dbReference>
<feature type="compositionally biased region" description="Polar residues" evidence="3">
    <location>
        <begin position="1586"/>
        <end position="1596"/>
    </location>
</feature>
<protein>
    <submittedName>
        <fullName evidence="5">Polymorphic toxin-type HINT domain-containing protein</fullName>
    </submittedName>
</protein>
<dbReference type="Gene3D" id="2.180.10.10">
    <property type="entry name" value="RHS repeat-associated core"/>
    <property type="match status" value="1"/>
</dbReference>
<dbReference type="InterPro" id="IPR006530">
    <property type="entry name" value="YD"/>
</dbReference>
<accession>A0ABT6T4C7</accession>
<name>A0ABT6T4C7_9ACTN</name>
<keyword evidence="6" id="KW-1185">Reference proteome</keyword>
<dbReference type="PROSITE" id="PS50817">
    <property type="entry name" value="INTEIN_N_TER"/>
    <property type="match status" value="1"/>
</dbReference>
<dbReference type="Pfam" id="PF25023">
    <property type="entry name" value="TEN_YD-shell"/>
    <property type="match status" value="1"/>
</dbReference>
<dbReference type="EMBL" id="JASCIS010000041">
    <property type="protein sequence ID" value="MDI3422699.1"/>
    <property type="molecule type" value="Genomic_DNA"/>
</dbReference>
<dbReference type="CDD" id="cd00081">
    <property type="entry name" value="Hint"/>
    <property type="match status" value="1"/>
</dbReference>
<dbReference type="InterPro" id="IPR027472">
    <property type="entry name" value="Pput2613-NH3ase"/>
</dbReference>
<dbReference type="InterPro" id="IPR006141">
    <property type="entry name" value="Intein_N"/>
</dbReference>
<keyword evidence="2" id="KW-0175">Coiled coil</keyword>
<dbReference type="SMART" id="SM00306">
    <property type="entry name" value="HintN"/>
    <property type="match status" value="1"/>
</dbReference>
<feature type="region of interest" description="Disordered" evidence="3">
    <location>
        <begin position="220"/>
        <end position="242"/>
    </location>
</feature>
<dbReference type="InterPro" id="IPR022385">
    <property type="entry name" value="Rhs_assc_core"/>
</dbReference>
<evidence type="ECO:0000313" key="6">
    <source>
        <dbReference type="Proteomes" id="UP001237105"/>
    </source>
</evidence>
<dbReference type="InterPro" id="IPR050708">
    <property type="entry name" value="T6SS_VgrG/RHS"/>
</dbReference>
<organism evidence="5 6">
    <name type="scientific">Streptomyces luteolus</name>
    <dbReference type="NCBI Taxonomy" id="3043615"/>
    <lineage>
        <taxon>Bacteria</taxon>
        <taxon>Bacillati</taxon>
        <taxon>Actinomycetota</taxon>
        <taxon>Actinomycetes</taxon>
        <taxon>Kitasatosporales</taxon>
        <taxon>Streptomycetaceae</taxon>
        <taxon>Streptomyces</taxon>
    </lineage>
</organism>
<dbReference type="Pfam" id="PF07591">
    <property type="entry name" value="PT-HINT"/>
    <property type="match status" value="1"/>
</dbReference>
<gene>
    <name evidence="5" type="ORF">QIT00_29880</name>
</gene>
<dbReference type="Pfam" id="PF05593">
    <property type="entry name" value="RHS_repeat"/>
    <property type="match status" value="1"/>
</dbReference>
<evidence type="ECO:0000256" key="3">
    <source>
        <dbReference type="SAM" id="MobiDB-lite"/>
    </source>
</evidence>